<reference evidence="12" key="2">
    <citation type="submission" date="2020-09" db="EMBL/GenBank/DDBJ databases">
        <authorList>
            <person name="Kikuchi T."/>
        </authorList>
    </citation>
    <scope>NUCLEOTIDE SEQUENCE</scope>
    <source>
        <strain evidence="12">Ka4C1</strain>
    </source>
</reference>
<dbReference type="Gene3D" id="3.90.740.10">
    <property type="entry name" value="Valyl/Leucyl/Isoleucyl-tRNA synthetase, editing domain"/>
    <property type="match status" value="1"/>
</dbReference>
<evidence type="ECO:0000256" key="5">
    <source>
        <dbReference type="ARBA" id="ARBA00022840"/>
    </source>
</evidence>
<dbReference type="InterPro" id="IPR053720">
    <property type="entry name" value="Psm_Assembly_Chaperone"/>
</dbReference>
<dbReference type="GO" id="GO:0005524">
    <property type="term" value="F:ATP binding"/>
    <property type="evidence" value="ECO:0007669"/>
    <property type="project" value="UniProtKB-KW"/>
</dbReference>
<feature type="domain" description="Methionyl/Valyl/Leucyl/Isoleucyl-tRNA synthetase anticodon-binding" evidence="11">
    <location>
        <begin position="806"/>
        <end position="943"/>
    </location>
</feature>
<dbReference type="PROSITE" id="PS00178">
    <property type="entry name" value="AA_TRNA_LIGASE_I"/>
    <property type="match status" value="1"/>
</dbReference>
<dbReference type="GO" id="GO:0002161">
    <property type="term" value="F:aminoacyl-tRNA deacylase activity"/>
    <property type="evidence" value="ECO:0007669"/>
    <property type="project" value="InterPro"/>
</dbReference>
<proteinExistence type="inferred from homology"/>
<dbReference type="GO" id="GO:0004822">
    <property type="term" value="F:isoleucine-tRNA ligase activity"/>
    <property type="evidence" value="ECO:0007669"/>
    <property type="project" value="UniProtKB-EC"/>
</dbReference>
<evidence type="ECO:0000256" key="8">
    <source>
        <dbReference type="ARBA" id="ARBA00032665"/>
    </source>
</evidence>
<keyword evidence="4 9" id="KW-0547">Nucleotide-binding</keyword>
<dbReference type="Proteomes" id="UP000582659">
    <property type="component" value="Unassembled WGS sequence"/>
</dbReference>
<dbReference type="PRINTS" id="PR00984">
    <property type="entry name" value="TRNASYNTHILE"/>
</dbReference>
<evidence type="ECO:0000313" key="12">
    <source>
        <dbReference type="EMBL" id="CAD5209251.1"/>
    </source>
</evidence>
<dbReference type="InterPro" id="IPR013155">
    <property type="entry name" value="M/V/L/I-tRNA-synth_anticd-bd"/>
</dbReference>
<dbReference type="InterPro" id="IPR050081">
    <property type="entry name" value="Ile-tRNA_ligase"/>
</dbReference>
<dbReference type="GO" id="GO:0006428">
    <property type="term" value="P:isoleucyl-tRNA aminoacylation"/>
    <property type="evidence" value="ECO:0007669"/>
    <property type="project" value="InterPro"/>
</dbReference>
<evidence type="ECO:0000256" key="4">
    <source>
        <dbReference type="ARBA" id="ARBA00022741"/>
    </source>
</evidence>
<dbReference type="GO" id="GO:0032543">
    <property type="term" value="P:mitochondrial translation"/>
    <property type="evidence" value="ECO:0007669"/>
    <property type="project" value="TreeGrafter"/>
</dbReference>
<feature type="domain" description="Aminoacyl-tRNA synthetase class Ia" evidence="10">
    <location>
        <begin position="149"/>
        <end position="762"/>
    </location>
</feature>
<evidence type="ECO:0000256" key="9">
    <source>
        <dbReference type="RuleBase" id="RU363035"/>
    </source>
</evidence>
<dbReference type="EC" id="6.1.1.5" evidence="2"/>
<dbReference type="Pfam" id="PF08264">
    <property type="entry name" value="Anticodon_1"/>
    <property type="match status" value="1"/>
</dbReference>
<reference evidence="15" key="1">
    <citation type="submission" date="2016-11" db="UniProtKB">
        <authorList>
            <consortium name="WormBaseParasite"/>
        </authorList>
    </citation>
    <scope>IDENTIFICATION</scope>
</reference>
<evidence type="ECO:0000256" key="1">
    <source>
        <dbReference type="ARBA" id="ARBA00005594"/>
    </source>
</evidence>
<evidence type="ECO:0000313" key="13">
    <source>
        <dbReference type="Proteomes" id="UP000095284"/>
    </source>
</evidence>
<dbReference type="InterPro" id="IPR002300">
    <property type="entry name" value="aa-tRNA-synth_Ia"/>
</dbReference>
<dbReference type="Proteomes" id="UP000095284">
    <property type="component" value="Unplaced"/>
</dbReference>
<evidence type="ECO:0000259" key="10">
    <source>
        <dbReference type="Pfam" id="PF00133"/>
    </source>
</evidence>
<gene>
    <name evidence="12" type="ORF">BXYJ_LOCUS1349</name>
</gene>
<dbReference type="InterPro" id="IPR014729">
    <property type="entry name" value="Rossmann-like_a/b/a_fold"/>
</dbReference>
<name>A0A1I7SAA1_BURXY</name>
<dbReference type="SUPFAM" id="SSF50677">
    <property type="entry name" value="ValRS/IleRS/LeuRS editing domain"/>
    <property type="match status" value="1"/>
</dbReference>
<dbReference type="PANTHER" id="PTHR42765:SF1">
    <property type="entry name" value="ISOLEUCINE--TRNA LIGASE, MITOCHONDRIAL"/>
    <property type="match status" value="1"/>
</dbReference>
<dbReference type="SMR" id="A0A1I7SAA1"/>
<dbReference type="PANTHER" id="PTHR42765">
    <property type="entry name" value="SOLEUCYL-TRNA SYNTHETASE"/>
    <property type="match status" value="1"/>
</dbReference>
<keyword evidence="3 9" id="KW-0436">Ligase</keyword>
<dbReference type="InterPro" id="IPR009080">
    <property type="entry name" value="tRNAsynth_Ia_anticodon-bd"/>
</dbReference>
<evidence type="ECO:0000313" key="14">
    <source>
        <dbReference type="Proteomes" id="UP000659654"/>
    </source>
</evidence>
<evidence type="ECO:0000259" key="11">
    <source>
        <dbReference type="Pfam" id="PF08264"/>
    </source>
</evidence>
<keyword evidence="5 9" id="KW-0067">ATP-binding</keyword>
<evidence type="ECO:0000313" key="15">
    <source>
        <dbReference type="WBParaSite" id="BXY_0994800.1"/>
    </source>
</evidence>
<protein>
    <recommendedName>
        <fullName evidence="2">isoleucine--tRNA ligase</fullName>
        <ecNumber evidence="2">6.1.1.5</ecNumber>
    </recommendedName>
    <alternativeName>
        <fullName evidence="8">Isoleucyl-tRNA synthetase</fullName>
    </alternativeName>
</protein>
<dbReference type="WBParaSite" id="BXY_0994800.1">
    <property type="protein sequence ID" value="BXY_0994800.1"/>
    <property type="gene ID" value="BXY_0994800"/>
</dbReference>
<dbReference type="SUPFAM" id="SSF47323">
    <property type="entry name" value="Anticodon-binding domain of a subclass of class I aminoacyl-tRNA synthetases"/>
    <property type="match status" value="1"/>
</dbReference>
<keyword evidence="14" id="KW-1185">Reference proteome</keyword>
<dbReference type="Pfam" id="PF00133">
    <property type="entry name" value="tRNA-synt_1"/>
    <property type="match status" value="1"/>
</dbReference>
<dbReference type="InterPro" id="IPR002301">
    <property type="entry name" value="Ile-tRNA-ligase"/>
</dbReference>
<evidence type="ECO:0000256" key="3">
    <source>
        <dbReference type="ARBA" id="ARBA00022598"/>
    </source>
</evidence>
<dbReference type="InterPro" id="IPR009008">
    <property type="entry name" value="Val/Leu/Ile-tRNA-synth_edit"/>
</dbReference>
<dbReference type="Gene3D" id="1.10.730.20">
    <property type="match status" value="1"/>
</dbReference>
<dbReference type="NCBIfam" id="TIGR00392">
    <property type="entry name" value="ileS"/>
    <property type="match status" value="1"/>
</dbReference>
<comment type="similarity">
    <text evidence="1 9">Belongs to the class-I aminoacyl-tRNA synthetase family.</text>
</comment>
<dbReference type="InterPro" id="IPR001412">
    <property type="entry name" value="aa-tRNA-synth_I_CS"/>
</dbReference>
<dbReference type="Proteomes" id="UP000659654">
    <property type="component" value="Unassembled WGS sequence"/>
</dbReference>
<dbReference type="SUPFAM" id="SSF52374">
    <property type="entry name" value="Nucleotidylyl transferase"/>
    <property type="match status" value="1"/>
</dbReference>
<dbReference type="Gene3D" id="3.30.230.90">
    <property type="match status" value="1"/>
</dbReference>
<dbReference type="EMBL" id="CAJFCV020000001">
    <property type="protein sequence ID" value="CAG9084146.1"/>
    <property type="molecule type" value="Genomic_DNA"/>
</dbReference>
<dbReference type="eggNOG" id="KOG0433">
    <property type="taxonomic scope" value="Eukaryota"/>
</dbReference>
<dbReference type="AlphaFoldDB" id="A0A1I7SAA1"/>
<dbReference type="EMBL" id="CAJFDI010000001">
    <property type="protein sequence ID" value="CAD5209251.1"/>
    <property type="molecule type" value="Genomic_DNA"/>
</dbReference>
<evidence type="ECO:0000256" key="2">
    <source>
        <dbReference type="ARBA" id="ARBA00013165"/>
    </source>
</evidence>
<dbReference type="OrthoDB" id="10264412at2759"/>
<keyword evidence="7 9" id="KW-0030">Aminoacyl-tRNA synthetase</keyword>
<evidence type="ECO:0000256" key="7">
    <source>
        <dbReference type="ARBA" id="ARBA00023146"/>
    </source>
</evidence>
<dbReference type="GO" id="GO:0005739">
    <property type="term" value="C:mitochondrion"/>
    <property type="evidence" value="ECO:0007669"/>
    <property type="project" value="TreeGrafter"/>
</dbReference>
<organism evidence="13 15">
    <name type="scientific">Bursaphelenchus xylophilus</name>
    <name type="common">Pinewood nematode worm</name>
    <name type="synonym">Aphelenchoides xylophilus</name>
    <dbReference type="NCBI Taxonomy" id="6326"/>
    <lineage>
        <taxon>Eukaryota</taxon>
        <taxon>Metazoa</taxon>
        <taxon>Ecdysozoa</taxon>
        <taxon>Nematoda</taxon>
        <taxon>Chromadorea</taxon>
        <taxon>Rhabditida</taxon>
        <taxon>Tylenchina</taxon>
        <taxon>Tylenchomorpha</taxon>
        <taxon>Aphelenchoidea</taxon>
        <taxon>Aphelenchoididae</taxon>
        <taxon>Bursaphelenchus</taxon>
    </lineage>
</organism>
<dbReference type="Gene3D" id="3.40.50.620">
    <property type="entry name" value="HUPs"/>
    <property type="match status" value="2"/>
</dbReference>
<keyword evidence="6 9" id="KW-0648">Protein biosynthesis</keyword>
<accession>A0A1I7SAA1</accession>
<sequence>MPGDFSFTHSNGQGISIVVSSFEDRNLFLISNLEKIGHVVDLLFPRTAVPVQRNGAPEFETRNLFGPDTGIYDLLISRLARVFCSLRLDQKPVRFLLGLDWTGQDEVAFLSEVVDAVKTGLTRKSAFPVTVKPTERSRLDSELAQSSQYNELYSWQKDLKRDEFVLLDGPPYSNGSLHVGHAVNKILKDFIVKSRVLLGQTVDFRPGWDCHGLPIELAVRKNSNEKEASRIRELAQQHATNVINEHKSTFKKWGITADWNNPYCTYDSSYMANQLRIFGKIYDKGYVYREFKPVFWSPSSQSALAESELEYNDMHVSKAVYFSFPVINFDISAVGVTRWKRREPPLISAMIWTTTPWTLPLNDAISYNRELQYSLIQFKDNEKEPVEHYFLVCHDRLEFIQEQLQRPFNLISTFNGGVFKDIYYRSIMHNELALPFYHGDHVSSTMGTGLVHTSFAHGFDDYKLGLSTNSRVRSFVDSNGRYTRDLGTRLEGKHVLKEGQDEVLNMFKKNILRQEDLTHSYPYDWRTNQPVIIRSTRQWFIDVSEVGLRCVEQINKKNIPFHAGNHDLRATMTSFLLSRPDWCISRQRVWGVPIPALLDIHGSNHHTSAAFIHAVADQIHDDYNWYWNATEKQLVELLGNRDTNPEDVKKSTDIMDVWFDSGLVWHTLNGRVADVILEGRDQFRGWFTSLLLTSMIAEDRIPYKQVVVHGFTVDDNNKKMSKSKGNVINPTTITDGSLKSPAIGVDGLRLWVALYGSENPGDVRIGQSVLEDVKLRLKQVRLSFRFILGALEGYNGDTPTRLNYLDQYILKETGRLEKKIHLLYRDFEFRHGTNETLQFLRSPFSSTYINLVKDRLYCDRIGSSSHKAVQYTLNAVGNTFIRILSPIMPHLVSEYCSHHPLLKSNLSSSYRELLLRGEQDDYIYEPQLDEIIKLTQNLRKKITETEPAKKEYVLKFAKRDEELLSNVQKETFSVDSELVELLGVGSVLLEGSGVTELSEISGNLYVCKRCRKRNSEDGDRLCKRCSVVLGI</sequence>
<evidence type="ECO:0000256" key="6">
    <source>
        <dbReference type="ARBA" id="ARBA00022917"/>
    </source>
</evidence>